<accession>A0AB39D5R3</accession>
<evidence type="ECO:0000256" key="2">
    <source>
        <dbReference type="ARBA" id="ARBA00022679"/>
    </source>
</evidence>
<protein>
    <submittedName>
        <fullName evidence="8">Acetyltransferase</fullName>
    </submittedName>
</protein>
<feature type="site" description="Increases basicity of active site His" evidence="5">
    <location>
        <position position="143"/>
    </location>
</feature>
<feature type="active site" description="Proton acceptor" evidence="5">
    <location>
        <position position="142"/>
    </location>
</feature>
<dbReference type="AlphaFoldDB" id="A0AB39D5R3"/>
<dbReference type="PANTHER" id="PTHR43300:SF7">
    <property type="entry name" value="UDP-N-ACETYLBACILLOSAMINE N-ACETYLTRANSFERASE"/>
    <property type="match status" value="1"/>
</dbReference>
<dbReference type="PROSITE" id="PS00101">
    <property type="entry name" value="HEXAPEP_TRANSFERASES"/>
    <property type="match status" value="1"/>
</dbReference>
<feature type="binding site" evidence="6">
    <location>
        <position position="172"/>
    </location>
    <ligand>
        <name>acetyl-CoA</name>
        <dbReference type="ChEBI" id="CHEBI:57288"/>
    </ligand>
</feature>
<dbReference type="Pfam" id="PF17836">
    <property type="entry name" value="PglD_N"/>
    <property type="match status" value="1"/>
</dbReference>
<evidence type="ECO:0000256" key="6">
    <source>
        <dbReference type="PIRSR" id="PIRSR620019-2"/>
    </source>
</evidence>
<keyword evidence="3" id="KW-0677">Repeat</keyword>
<feature type="binding site" evidence="6">
    <location>
        <position position="151"/>
    </location>
    <ligand>
        <name>acetyl-CoA</name>
        <dbReference type="ChEBI" id="CHEBI:57288"/>
    </ligand>
</feature>
<comment type="similarity">
    <text evidence="1">Belongs to the transferase hexapeptide repeat family.</text>
</comment>
<evidence type="ECO:0000256" key="1">
    <source>
        <dbReference type="ARBA" id="ARBA00007274"/>
    </source>
</evidence>
<reference evidence="8" key="1">
    <citation type="submission" date="2024-05" db="EMBL/GenBank/DDBJ databases">
        <authorList>
            <person name="Luo Y.-C."/>
            <person name="Nicholds J."/>
            <person name="Mortimer T."/>
            <person name="Maboni G."/>
        </authorList>
    </citation>
    <scope>NUCLEOTIDE SEQUENCE</scope>
    <source>
        <strain evidence="8">151108</strain>
    </source>
</reference>
<evidence type="ECO:0000256" key="3">
    <source>
        <dbReference type="ARBA" id="ARBA00022737"/>
    </source>
</evidence>
<dbReference type="Pfam" id="PF00132">
    <property type="entry name" value="Hexapep"/>
    <property type="match status" value="1"/>
</dbReference>
<dbReference type="NCBIfam" id="TIGR03570">
    <property type="entry name" value="NeuD_NnaD"/>
    <property type="match status" value="1"/>
</dbReference>
<dbReference type="PANTHER" id="PTHR43300">
    <property type="entry name" value="ACETYLTRANSFERASE"/>
    <property type="match status" value="1"/>
</dbReference>
<evidence type="ECO:0000256" key="4">
    <source>
        <dbReference type="ARBA" id="ARBA00023315"/>
    </source>
</evidence>
<dbReference type="InterPro" id="IPR001451">
    <property type="entry name" value="Hexapep"/>
</dbReference>
<gene>
    <name evidence="8" type="ORF">ABRZ09_08925</name>
</gene>
<dbReference type="InterPro" id="IPR018357">
    <property type="entry name" value="Hexapep_transf_CS"/>
</dbReference>
<dbReference type="Gene3D" id="2.160.10.10">
    <property type="entry name" value="Hexapeptide repeat proteins"/>
    <property type="match status" value="1"/>
</dbReference>
<evidence type="ECO:0000313" key="8">
    <source>
        <dbReference type="EMBL" id="XDJ49379.1"/>
    </source>
</evidence>
<evidence type="ECO:0000256" key="5">
    <source>
        <dbReference type="PIRSR" id="PIRSR620019-1"/>
    </source>
</evidence>
<dbReference type="InterPro" id="IPR050179">
    <property type="entry name" value="Trans_hexapeptide_repeat"/>
</dbReference>
<proteinExistence type="inferred from homology"/>
<keyword evidence="4" id="KW-0012">Acyltransferase</keyword>
<keyword evidence="2" id="KW-0808">Transferase</keyword>
<evidence type="ECO:0000259" key="7">
    <source>
        <dbReference type="Pfam" id="PF17836"/>
    </source>
</evidence>
<dbReference type="InterPro" id="IPR020019">
    <property type="entry name" value="AcTrfase_PglD-like"/>
</dbReference>
<dbReference type="EMBL" id="CP158255">
    <property type="protein sequence ID" value="XDJ49379.1"/>
    <property type="molecule type" value="Genomic_DNA"/>
</dbReference>
<dbReference type="InterPro" id="IPR041561">
    <property type="entry name" value="PglD_N"/>
</dbReference>
<dbReference type="InterPro" id="IPR011004">
    <property type="entry name" value="Trimer_LpxA-like_sf"/>
</dbReference>
<organism evidence="8">
    <name type="scientific">Castellaniella ginsengisoli</name>
    <dbReference type="NCBI Taxonomy" id="546114"/>
    <lineage>
        <taxon>Bacteria</taxon>
        <taxon>Pseudomonadati</taxon>
        <taxon>Pseudomonadota</taxon>
        <taxon>Betaproteobacteria</taxon>
        <taxon>Burkholderiales</taxon>
        <taxon>Alcaligenaceae</taxon>
        <taxon>Castellaniella</taxon>
    </lineage>
</organism>
<feature type="binding site" evidence="6">
    <location>
        <begin position="17"/>
        <end position="19"/>
    </location>
    <ligand>
        <name>substrate</name>
    </ligand>
</feature>
<dbReference type="GO" id="GO:0016746">
    <property type="term" value="F:acyltransferase activity"/>
    <property type="evidence" value="ECO:0007669"/>
    <property type="project" value="UniProtKB-KW"/>
</dbReference>
<dbReference type="CDD" id="cd03360">
    <property type="entry name" value="LbH_AT_putative"/>
    <property type="match status" value="1"/>
</dbReference>
<dbReference type="SUPFAM" id="SSF51161">
    <property type="entry name" value="Trimeric LpxA-like enzymes"/>
    <property type="match status" value="1"/>
</dbReference>
<feature type="domain" description="PglD N-terminal" evidence="7">
    <location>
        <begin position="11"/>
        <end position="86"/>
    </location>
</feature>
<dbReference type="Gene3D" id="3.40.50.20">
    <property type="match status" value="1"/>
</dbReference>
<dbReference type="RefSeq" id="WP_368646610.1">
    <property type="nucleotide sequence ID" value="NZ_CP158255.1"/>
</dbReference>
<feature type="binding site" evidence="6">
    <location>
        <position position="75"/>
    </location>
    <ligand>
        <name>substrate</name>
    </ligand>
</feature>
<sequence>MNRQAQVGHTLAIMGASGHGKVVAEAALAAGWSAVEFYDRAWPGKQQVGRWAIVGDDAGLASALNRLDGVVVAIGNNQIRQVLLTQLRQAGAKVVSILHPAACVSVSARVEPGSVIMAGAIVNADAVIGLGTILNTACSVDHDCILGDAVHISPGAHLAGDVHVGDRSWIGIGASVRQGVRIGSGVIVGAGAAVVSDVEDDLTVVGVPARPLSRRGA</sequence>
<name>A0AB39D5R3_9BURK</name>